<evidence type="ECO:0000256" key="4">
    <source>
        <dbReference type="ARBA" id="ARBA00022617"/>
    </source>
</evidence>
<dbReference type="AlphaFoldDB" id="A0A0C9S7A2"/>
<dbReference type="InterPro" id="IPR002401">
    <property type="entry name" value="Cyt_P450_E_grp-I"/>
</dbReference>
<dbReference type="GO" id="GO:0004497">
    <property type="term" value="F:monooxygenase activity"/>
    <property type="evidence" value="ECO:0007669"/>
    <property type="project" value="UniProtKB-KW"/>
</dbReference>
<dbReference type="InterPro" id="IPR001128">
    <property type="entry name" value="Cyt_P450"/>
</dbReference>
<dbReference type="SUPFAM" id="SSF48264">
    <property type="entry name" value="Cytochrome P450"/>
    <property type="match status" value="1"/>
</dbReference>
<dbReference type="PRINTS" id="PR00463">
    <property type="entry name" value="EP450I"/>
</dbReference>
<evidence type="ECO:0000256" key="5">
    <source>
        <dbReference type="ARBA" id="ARBA00022692"/>
    </source>
</evidence>
<dbReference type="GO" id="GO:0016020">
    <property type="term" value="C:membrane"/>
    <property type="evidence" value="ECO:0007669"/>
    <property type="project" value="UniProtKB-SubCell"/>
</dbReference>
<dbReference type="GO" id="GO:0016705">
    <property type="term" value="F:oxidoreductase activity, acting on paired donors, with incorporation or reduction of molecular oxygen"/>
    <property type="evidence" value="ECO:0007669"/>
    <property type="project" value="InterPro"/>
</dbReference>
<comment type="pathway">
    <text evidence="3">Alkaloid biosynthesis; taxol biosynthesis.</text>
</comment>
<dbReference type="Gene3D" id="1.10.630.10">
    <property type="entry name" value="Cytochrome P450"/>
    <property type="match status" value="1"/>
</dbReference>
<dbReference type="GO" id="GO:0020037">
    <property type="term" value="F:heme binding"/>
    <property type="evidence" value="ECO:0007669"/>
    <property type="project" value="InterPro"/>
</dbReference>
<evidence type="ECO:0000256" key="6">
    <source>
        <dbReference type="ARBA" id="ARBA00022723"/>
    </source>
</evidence>
<comment type="subcellular location">
    <subcellularLocation>
        <location evidence="2">Membrane</location>
    </subcellularLocation>
</comment>
<evidence type="ECO:0000256" key="10">
    <source>
        <dbReference type="ARBA" id="ARBA00023059"/>
    </source>
</evidence>
<evidence type="ECO:0000256" key="8">
    <source>
        <dbReference type="ARBA" id="ARBA00023002"/>
    </source>
</evidence>
<keyword evidence="4 12" id="KW-0349">Heme</keyword>
<evidence type="ECO:0000313" key="14">
    <source>
        <dbReference type="EMBL" id="JAG88237.1"/>
    </source>
</evidence>
<evidence type="ECO:0000256" key="11">
    <source>
        <dbReference type="ARBA" id="ARBA00023136"/>
    </source>
</evidence>
<dbReference type="EMBL" id="GCHU01009355">
    <property type="protein sequence ID" value="JAG88237.1"/>
    <property type="molecule type" value="Transcribed_RNA"/>
</dbReference>
<keyword evidence="5" id="KW-0812">Transmembrane</keyword>
<protein>
    <submittedName>
        <fullName evidence="14">TSA: Wollemia nobilis Ref_Wollemi_Transcript_9408_1861 transcribed RNA sequence</fullName>
    </submittedName>
</protein>
<reference evidence="14" key="1">
    <citation type="submission" date="2015-02" db="EMBL/GenBank/DDBJ databases">
        <title>A transcriptome of Wollemia nobilis - a relic of Gondwana.</title>
        <authorList>
            <person name="Chia J.Y."/>
            <person name="Leong Y.S."/>
            <person name="Abdul Karim S."/>
            <person name="Wan Azmi N."/>
            <person name="Hercus R."/>
            <person name="Croft L."/>
        </authorList>
    </citation>
    <scope>NUCLEOTIDE SEQUENCE</scope>
    <source>
        <strain evidence="14">MaeBrown</strain>
        <tissue evidence="14">Leaf</tissue>
    </source>
</reference>
<organism evidence="14">
    <name type="scientific">Wollemia nobilis</name>
    <dbReference type="NCBI Taxonomy" id="56998"/>
    <lineage>
        <taxon>Eukaryota</taxon>
        <taxon>Viridiplantae</taxon>
        <taxon>Streptophyta</taxon>
        <taxon>Embryophyta</taxon>
        <taxon>Tracheophyta</taxon>
        <taxon>Spermatophyta</taxon>
        <taxon>Pinopsida</taxon>
        <taxon>Pinidae</taxon>
        <taxon>Conifers II</taxon>
        <taxon>Araucariales</taxon>
        <taxon>Araucariaceae</taxon>
        <taxon>Wollemia</taxon>
    </lineage>
</organism>
<dbReference type="Pfam" id="PF00067">
    <property type="entry name" value="p450"/>
    <property type="match status" value="1"/>
</dbReference>
<dbReference type="UniPathway" id="UPA00842"/>
<dbReference type="FunFam" id="1.10.630.10:FF:000026">
    <property type="entry name" value="Cytochrome P450 82C4"/>
    <property type="match status" value="1"/>
</dbReference>
<evidence type="ECO:0000256" key="2">
    <source>
        <dbReference type="ARBA" id="ARBA00004370"/>
    </source>
</evidence>
<dbReference type="GO" id="GO:0005506">
    <property type="term" value="F:iron ion binding"/>
    <property type="evidence" value="ECO:0007669"/>
    <property type="project" value="InterPro"/>
</dbReference>
<proteinExistence type="inferred from homology"/>
<dbReference type="CDD" id="cd20618">
    <property type="entry name" value="CYP71_clan"/>
    <property type="match status" value="1"/>
</dbReference>
<evidence type="ECO:0000256" key="12">
    <source>
        <dbReference type="PIRSR" id="PIRSR602401-1"/>
    </source>
</evidence>
<evidence type="ECO:0000256" key="7">
    <source>
        <dbReference type="ARBA" id="ARBA00022989"/>
    </source>
</evidence>
<dbReference type="PRINTS" id="PR00385">
    <property type="entry name" value="P450"/>
</dbReference>
<comment type="cofactor">
    <cofactor evidence="1 12">
        <name>heme</name>
        <dbReference type="ChEBI" id="CHEBI:30413"/>
    </cofactor>
</comment>
<dbReference type="InterPro" id="IPR050651">
    <property type="entry name" value="Plant_Cytochrome_P450_Monoox"/>
</dbReference>
<dbReference type="InterPro" id="IPR036396">
    <property type="entry name" value="Cyt_P450_sf"/>
</dbReference>
<evidence type="ECO:0000256" key="3">
    <source>
        <dbReference type="ARBA" id="ARBA00005122"/>
    </source>
</evidence>
<name>A0A0C9S7A2_9CONI</name>
<keyword evidence="6 12" id="KW-0479">Metal-binding</keyword>
<feature type="binding site" description="axial binding residue" evidence="12">
    <location>
        <position position="454"/>
    </location>
    <ligand>
        <name>heme</name>
        <dbReference type="ChEBI" id="CHEBI:30413"/>
    </ligand>
    <ligandPart>
        <name>Fe</name>
        <dbReference type="ChEBI" id="CHEBI:18248"/>
    </ligandPart>
</feature>
<evidence type="ECO:0000256" key="13">
    <source>
        <dbReference type="RuleBase" id="RU000461"/>
    </source>
</evidence>
<dbReference type="GO" id="GO:0042617">
    <property type="term" value="P:paclitaxel biosynthetic process"/>
    <property type="evidence" value="ECO:0007669"/>
    <property type="project" value="UniProtKB-UniPathway"/>
</dbReference>
<keyword evidence="7" id="KW-1133">Transmembrane helix</keyword>
<evidence type="ECO:0000256" key="9">
    <source>
        <dbReference type="ARBA" id="ARBA00023004"/>
    </source>
</evidence>
<keyword evidence="11" id="KW-0472">Membrane</keyword>
<keyword evidence="10" id="KW-0876">Taxol biosynthesis</keyword>
<comment type="similarity">
    <text evidence="13">Belongs to the cytochrome P450 family.</text>
</comment>
<keyword evidence="13" id="KW-0503">Monooxygenase</keyword>
<keyword evidence="9 12" id="KW-0408">Iron</keyword>
<evidence type="ECO:0000256" key="1">
    <source>
        <dbReference type="ARBA" id="ARBA00001971"/>
    </source>
</evidence>
<accession>A0A0C9S7A2</accession>
<dbReference type="PANTHER" id="PTHR47947">
    <property type="entry name" value="CYTOCHROME P450 82C3-RELATED"/>
    <property type="match status" value="1"/>
</dbReference>
<dbReference type="InterPro" id="IPR017972">
    <property type="entry name" value="Cyt_P450_CS"/>
</dbReference>
<dbReference type="PANTHER" id="PTHR47947:SF26">
    <property type="entry name" value="CYTOCHROME P450"/>
    <property type="match status" value="1"/>
</dbReference>
<keyword evidence="8 13" id="KW-0560">Oxidoreductase</keyword>
<sequence length="516" mass="58455">MDNIDITNFVPFRLDGFLLLLLLLLLFSLLGRGSTKRLPPGPPAWPVVGHLHLLEKNRPLHQTLHRLAQRYGPIMFLRLGSRPTLVVTSSSLARECLATNDRIFASRPHLSAAERLGYNCTLLGLDPYDRRCRNLRRICASEVLSPSRVQALSHVRSQEVSKLVRSLYDKTLRNNQAVVDVTLSLLDMAFNVIVGMITRHDYLGNPQEVREFKEMIRDNSLLLASFNLGDFFPWLKWLEFLQGNQREMRNLSGRRDEILQKLIENHRKAESERKGNSNLIDTLLSLVDRGEDYCDNDSIVKATIMSLINAATDTTATTLEWAMASLLNRPDICRKAQEEVDVIVGRDRVVELSDLPKLSYLEAIIKETLRLYPAGPLLLPHMSTEHCTVGGFEIPVGTRLLVNVWAIQRDPGAWERPLEFEPERFLENRHLYPVDAKGVEDFKFIPFGCGRRACLGIWLAMSALQLTVGRLLQSFDWSVPDENGDGVDMTEGLAITLGRAVPLKAIVKPRLLPHLY</sequence>
<dbReference type="PROSITE" id="PS00086">
    <property type="entry name" value="CYTOCHROME_P450"/>
    <property type="match status" value="1"/>
</dbReference>